<feature type="domain" description="Reverse transcriptase" evidence="2">
    <location>
        <begin position="579"/>
        <end position="768"/>
    </location>
</feature>
<dbReference type="EMBL" id="JACGWN010000008">
    <property type="protein sequence ID" value="KAL0439752.1"/>
    <property type="molecule type" value="Genomic_DNA"/>
</dbReference>
<sequence>MAVALMHLPRAKERGVVFRDKFSGDSQDVQHSGAEVQSGTPRSPVVPLGVQSVTPSSVPSDGLVSRVPATAPPENGTILLESANLEAVHLRVNANGFQCPQDPPDLVVGGIPMDTEEALVLVPVRFAVGGGSSGRRGRGRKRVARHGMVPQKRDRDPTVVQVEPDVVREGKRRHLMDEESDVLSAETAGSPATRNESPCVELSGVGVPLDSSGISNEKGTEWWRFIGIYGQPDAARRGEAWRLLRILSQFSPRPWLCAGDYNEILSQLEKTGHRYTWSNHHKAPDTMRIRLDRACATVGWRALFPSAQVVTEAARGSDHTPLLIVSEASAGHSRVQHRKMFRFEAMWTRSGDCEAIIQNQWCNPVEGDTSSWVFQHTRQDPISDKNNSCRMALRRELEEFLTREEIMWKQRGKAQWLREGDRNTPYFHARASARRKKNSISKLQNEEGDWCSSLEGIRQIISSYFHTLFQTSNPSAEAIDGILRGMPRKVSNELNETLLQPFSPDEVRHALFQMYPYKSSGRDGMSLVFYQKYWHIVGPKITSFVLEFLNHGRLDSRFNYTYIVLIPKCDSPETMSHLCLISLCNIFYKIASKMLANRLKLSLHSIISESQSAFIPGRLISDNVLVAYELNHYLAHKTWGSVGHATLKLDLSKAYDRVEWSFLESVLAKIGFHPRFIFLIHLCVSTVSYSFLLDEALSHLLSKAEMSGELRGVSISRYGPHVLHLLFADDTLIICQATREAMLCVTRILKEFEEASGLMVNLEKLSLAL</sequence>
<feature type="domain" description="Endonuclease/exonuclease/phosphatase" evidence="3">
    <location>
        <begin position="208"/>
        <end position="319"/>
    </location>
</feature>
<dbReference type="InterPro" id="IPR036691">
    <property type="entry name" value="Endo/exonu/phosph_ase_sf"/>
</dbReference>
<dbReference type="SUPFAM" id="SSF56219">
    <property type="entry name" value="DNase I-like"/>
    <property type="match status" value="1"/>
</dbReference>
<evidence type="ECO:0000313" key="4">
    <source>
        <dbReference type="EMBL" id="KAL0439752.1"/>
    </source>
</evidence>
<evidence type="ECO:0000259" key="2">
    <source>
        <dbReference type="Pfam" id="PF00078"/>
    </source>
</evidence>
<evidence type="ECO:0008006" key="5">
    <source>
        <dbReference type="Google" id="ProtNLM"/>
    </source>
</evidence>
<evidence type="ECO:0000259" key="3">
    <source>
        <dbReference type="Pfam" id="PF03372"/>
    </source>
</evidence>
<reference evidence="4" key="2">
    <citation type="journal article" date="2024" name="Plant">
        <title>Genomic evolution and insights into agronomic trait innovations of Sesamum species.</title>
        <authorList>
            <person name="Miao H."/>
            <person name="Wang L."/>
            <person name="Qu L."/>
            <person name="Liu H."/>
            <person name="Sun Y."/>
            <person name="Le M."/>
            <person name="Wang Q."/>
            <person name="Wei S."/>
            <person name="Zheng Y."/>
            <person name="Lin W."/>
            <person name="Duan Y."/>
            <person name="Cao H."/>
            <person name="Xiong S."/>
            <person name="Wang X."/>
            <person name="Wei L."/>
            <person name="Li C."/>
            <person name="Ma Q."/>
            <person name="Ju M."/>
            <person name="Zhao R."/>
            <person name="Li G."/>
            <person name="Mu C."/>
            <person name="Tian Q."/>
            <person name="Mei H."/>
            <person name="Zhang T."/>
            <person name="Gao T."/>
            <person name="Zhang H."/>
        </authorList>
    </citation>
    <scope>NUCLEOTIDE SEQUENCE</scope>
    <source>
        <strain evidence="4">KEN1</strain>
    </source>
</reference>
<feature type="compositionally biased region" description="Polar residues" evidence="1">
    <location>
        <begin position="24"/>
        <end position="41"/>
    </location>
</feature>
<proteinExistence type="predicted"/>
<accession>A0AAW2WD44</accession>
<gene>
    <name evidence="4" type="ORF">Slati_2458200</name>
</gene>
<name>A0AAW2WD44_9LAMI</name>
<dbReference type="Pfam" id="PF00078">
    <property type="entry name" value="RVT_1"/>
    <property type="match status" value="1"/>
</dbReference>
<evidence type="ECO:0000256" key="1">
    <source>
        <dbReference type="SAM" id="MobiDB-lite"/>
    </source>
</evidence>
<reference evidence="4" key="1">
    <citation type="submission" date="2020-06" db="EMBL/GenBank/DDBJ databases">
        <authorList>
            <person name="Li T."/>
            <person name="Hu X."/>
            <person name="Zhang T."/>
            <person name="Song X."/>
            <person name="Zhang H."/>
            <person name="Dai N."/>
            <person name="Sheng W."/>
            <person name="Hou X."/>
            <person name="Wei L."/>
        </authorList>
    </citation>
    <scope>NUCLEOTIDE SEQUENCE</scope>
    <source>
        <strain evidence="4">KEN1</strain>
        <tissue evidence="4">Leaf</tissue>
    </source>
</reference>
<feature type="compositionally biased region" description="Basic residues" evidence="1">
    <location>
        <begin position="135"/>
        <end position="145"/>
    </location>
</feature>
<feature type="region of interest" description="Disordered" evidence="1">
    <location>
        <begin position="131"/>
        <end position="157"/>
    </location>
</feature>
<dbReference type="PANTHER" id="PTHR46890:SF48">
    <property type="entry name" value="RNA-DIRECTED DNA POLYMERASE"/>
    <property type="match status" value="1"/>
</dbReference>
<organism evidence="4">
    <name type="scientific">Sesamum latifolium</name>
    <dbReference type="NCBI Taxonomy" id="2727402"/>
    <lineage>
        <taxon>Eukaryota</taxon>
        <taxon>Viridiplantae</taxon>
        <taxon>Streptophyta</taxon>
        <taxon>Embryophyta</taxon>
        <taxon>Tracheophyta</taxon>
        <taxon>Spermatophyta</taxon>
        <taxon>Magnoliopsida</taxon>
        <taxon>eudicotyledons</taxon>
        <taxon>Gunneridae</taxon>
        <taxon>Pentapetalae</taxon>
        <taxon>asterids</taxon>
        <taxon>lamiids</taxon>
        <taxon>Lamiales</taxon>
        <taxon>Pedaliaceae</taxon>
        <taxon>Sesamum</taxon>
    </lineage>
</organism>
<feature type="region of interest" description="Disordered" evidence="1">
    <location>
        <begin position="24"/>
        <end position="43"/>
    </location>
</feature>
<protein>
    <recommendedName>
        <fullName evidence="5">Reverse transcriptase domain-containing protein</fullName>
    </recommendedName>
</protein>
<dbReference type="PANTHER" id="PTHR46890">
    <property type="entry name" value="NON-LTR RETROLELEMENT REVERSE TRANSCRIPTASE-LIKE PROTEIN-RELATED"/>
    <property type="match status" value="1"/>
</dbReference>
<dbReference type="InterPro" id="IPR005135">
    <property type="entry name" value="Endo/exonuclease/phosphatase"/>
</dbReference>
<feature type="region of interest" description="Disordered" evidence="1">
    <location>
        <begin position="172"/>
        <end position="201"/>
    </location>
</feature>
<dbReference type="InterPro" id="IPR000477">
    <property type="entry name" value="RT_dom"/>
</dbReference>
<dbReference type="AlphaFoldDB" id="A0AAW2WD44"/>
<dbReference type="InterPro" id="IPR052343">
    <property type="entry name" value="Retrotransposon-Effector_Assoc"/>
</dbReference>
<comment type="caution">
    <text evidence="4">The sequence shown here is derived from an EMBL/GenBank/DDBJ whole genome shotgun (WGS) entry which is preliminary data.</text>
</comment>
<dbReference type="Gene3D" id="3.60.10.10">
    <property type="entry name" value="Endonuclease/exonuclease/phosphatase"/>
    <property type="match status" value="1"/>
</dbReference>
<dbReference type="Pfam" id="PF03372">
    <property type="entry name" value="Exo_endo_phos"/>
    <property type="match status" value="1"/>
</dbReference>
<dbReference type="CDD" id="cd01650">
    <property type="entry name" value="RT_nLTR_like"/>
    <property type="match status" value="1"/>
</dbReference>